<dbReference type="InterPro" id="IPR011517">
    <property type="entry name" value="RNA_pol_sigma70_ECF-like"/>
</dbReference>
<dbReference type="GO" id="GO:0016987">
    <property type="term" value="F:sigma factor activity"/>
    <property type="evidence" value="ECO:0007669"/>
    <property type="project" value="UniProtKB-KW"/>
</dbReference>
<reference evidence="6" key="1">
    <citation type="submission" date="2023-02" db="EMBL/GenBank/DDBJ databases">
        <title>Tahibacter soli sp. nov. isolated from soil.</title>
        <authorList>
            <person name="Baek J.H."/>
            <person name="Lee J.K."/>
            <person name="Choi D.G."/>
            <person name="Jeon C.O."/>
        </authorList>
    </citation>
    <scope>NUCLEOTIDE SEQUENCE</scope>
    <source>
        <strain evidence="6">BL</strain>
    </source>
</reference>
<dbReference type="PANTHER" id="PTHR43133:SF39">
    <property type="entry name" value="SIMILAR TO RNA POLYMERASE SIGMA-E FACTOR"/>
    <property type="match status" value="1"/>
</dbReference>
<gene>
    <name evidence="6" type="ORF">OD750_016380</name>
</gene>
<dbReference type="SUPFAM" id="SSF88946">
    <property type="entry name" value="Sigma2 domain of RNA polymerase sigma factors"/>
    <property type="match status" value="1"/>
</dbReference>
<evidence type="ECO:0000313" key="6">
    <source>
        <dbReference type="EMBL" id="MDC8014123.1"/>
    </source>
</evidence>
<protein>
    <submittedName>
        <fullName evidence="6">ECF-type sigma factor</fullName>
    </submittedName>
</protein>
<keyword evidence="4" id="KW-0804">Transcription</keyword>
<evidence type="ECO:0000259" key="5">
    <source>
        <dbReference type="Pfam" id="PF07638"/>
    </source>
</evidence>
<dbReference type="AlphaFoldDB" id="A0A9X3YNS0"/>
<evidence type="ECO:0000313" key="7">
    <source>
        <dbReference type="Proteomes" id="UP001139971"/>
    </source>
</evidence>
<dbReference type="InterPro" id="IPR013324">
    <property type="entry name" value="RNA_pol_sigma_r3/r4-like"/>
</dbReference>
<dbReference type="SUPFAM" id="SSF88659">
    <property type="entry name" value="Sigma3 and sigma4 domains of RNA polymerase sigma factors"/>
    <property type="match status" value="1"/>
</dbReference>
<feature type="domain" description="RNA polymerase sigma-70 ECF-like HTH" evidence="5">
    <location>
        <begin position="5"/>
        <end position="187"/>
    </location>
</feature>
<dbReference type="PANTHER" id="PTHR43133">
    <property type="entry name" value="RNA POLYMERASE ECF-TYPE SIGMA FACTO"/>
    <property type="match status" value="1"/>
</dbReference>
<comment type="similarity">
    <text evidence="1">Belongs to the sigma-70 factor family. ECF subfamily.</text>
</comment>
<dbReference type="NCBIfam" id="TIGR02999">
    <property type="entry name" value="Sig-70_X6"/>
    <property type="match status" value="1"/>
</dbReference>
<keyword evidence="2" id="KW-0805">Transcription regulation</keyword>
<keyword evidence="7" id="KW-1185">Reference proteome</keyword>
<sequence length="190" mass="20985">MDETPITELLVRWREGAPDAEAALMNVVYPLLRELARSRLKRGSFQAITLDPTELVNEAYARLQIARETPWKDRVHFFAISAKIIRGLAVDYVRARLADKRGGDTVFVSFDLAAEQAGPHSDAGVDVLAIDAALAELEREDAVCARIVELKYFSGLTTAEIAEACGISSATVVRHWRFARAWLADKLGTS</sequence>
<evidence type="ECO:0000256" key="2">
    <source>
        <dbReference type="ARBA" id="ARBA00023015"/>
    </source>
</evidence>
<dbReference type="InterPro" id="IPR036388">
    <property type="entry name" value="WH-like_DNA-bd_sf"/>
</dbReference>
<dbReference type="EMBL" id="JAOVZO020000018">
    <property type="protein sequence ID" value="MDC8014123.1"/>
    <property type="molecule type" value="Genomic_DNA"/>
</dbReference>
<name>A0A9X3YNS0_9GAMM</name>
<dbReference type="InterPro" id="IPR039425">
    <property type="entry name" value="RNA_pol_sigma-70-like"/>
</dbReference>
<dbReference type="Proteomes" id="UP001139971">
    <property type="component" value="Unassembled WGS sequence"/>
</dbReference>
<dbReference type="GO" id="GO:0006352">
    <property type="term" value="P:DNA-templated transcription initiation"/>
    <property type="evidence" value="ECO:0007669"/>
    <property type="project" value="InterPro"/>
</dbReference>
<accession>A0A9X3YNS0</accession>
<dbReference type="Gene3D" id="1.10.10.10">
    <property type="entry name" value="Winged helix-like DNA-binding domain superfamily/Winged helix DNA-binding domain"/>
    <property type="match status" value="1"/>
</dbReference>
<organism evidence="6 7">
    <name type="scientific">Tahibacter soli</name>
    <dbReference type="NCBI Taxonomy" id="2983605"/>
    <lineage>
        <taxon>Bacteria</taxon>
        <taxon>Pseudomonadati</taxon>
        <taxon>Pseudomonadota</taxon>
        <taxon>Gammaproteobacteria</taxon>
        <taxon>Lysobacterales</taxon>
        <taxon>Rhodanobacteraceae</taxon>
        <taxon>Tahibacter</taxon>
    </lineage>
</organism>
<dbReference type="Pfam" id="PF07638">
    <property type="entry name" value="Sigma70_ECF"/>
    <property type="match status" value="1"/>
</dbReference>
<proteinExistence type="inferred from homology"/>
<dbReference type="InterPro" id="IPR053812">
    <property type="entry name" value="HTH_Sigma70_ECF-like"/>
</dbReference>
<dbReference type="RefSeq" id="WP_263541762.1">
    <property type="nucleotide sequence ID" value="NZ_JAOVZO020000018.1"/>
</dbReference>
<dbReference type="NCBIfam" id="TIGR02937">
    <property type="entry name" value="sigma70-ECF"/>
    <property type="match status" value="1"/>
</dbReference>
<evidence type="ECO:0000256" key="4">
    <source>
        <dbReference type="ARBA" id="ARBA00023163"/>
    </source>
</evidence>
<dbReference type="InterPro" id="IPR014284">
    <property type="entry name" value="RNA_pol_sigma-70_dom"/>
</dbReference>
<evidence type="ECO:0000256" key="1">
    <source>
        <dbReference type="ARBA" id="ARBA00010641"/>
    </source>
</evidence>
<comment type="caution">
    <text evidence="6">The sequence shown here is derived from an EMBL/GenBank/DDBJ whole genome shotgun (WGS) entry which is preliminary data.</text>
</comment>
<dbReference type="InterPro" id="IPR013325">
    <property type="entry name" value="RNA_pol_sigma_r2"/>
</dbReference>
<keyword evidence="3" id="KW-0731">Sigma factor</keyword>
<evidence type="ECO:0000256" key="3">
    <source>
        <dbReference type="ARBA" id="ARBA00023082"/>
    </source>
</evidence>